<dbReference type="EC" id="3.2.1.14" evidence="1"/>
<evidence type="ECO:0000256" key="3">
    <source>
        <dbReference type="ARBA" id="ARBA00023295"/>
    </source>
</evidence>
<accession>A0ABU0X1D6</accession>
<sequence>MASRTRRALGAVLAGLLAITGLALVVVGSASAANLLANPGFEGSTSGWTCGAGTGVVTTPKRSGSHALVGTPAGQDNARCQQTVTVKANTAYKLSAWVQGSYVYLGVTGTGSGDKSTWTPGSAGFGQLNLDFTTGNTTSVTVYVHGWYGQPAFHVDDVSLDGPGTPPTSTTTTTTTTTTTPGNPDPSLPKHALTGYWHNFDNGSRLLKLADVPTTYDIVAVAFADATTTPGAVAFTLDPTLSSKLGGYTDAQFKADVRTLQSRGQKVIISVGGEKGTISVGNSTAATNFANSVKALIANYGFDGVDIDLENGVNATYMAQALRSISAGGGRVIAMAPQTIDMQSTQSEYFKLALAVKDILTVVNMQYYNSGSMLGCDQKVYSQGTVDFLVALACIQLQNGLRPDQVGLGLPASPSGAGGGYQSPANVNAALNCLAKGTNCGSFKPARTWPGIRGAMTWSINWDASNNWQFANTVAPHLDTLP</sequence>
<dbReference type="InterPro" id="IPR001223">
    <property type="entry name" value="Glyco_hydro18_cat"/>
</dbReference>
<name>A0ABU0X1D6_9PSEU</name>
<dbReference type="InterPro" id="IPR017853">
    <property type="entry name" value="GH"/>
</dbReference>
<evidence type="ECO:0000256" key="5">
    <source>
        <dbReference type="RuleBase" id="RU004453"/>
    </source>
</evidence>
<dbReference type="Pfam" id="PF00704">
    <property type="entry name" value="Glyco_hydro_18"/>
    <property type="match status" value="1"/>
</dbReference>
<feature type="compositionally biased region" description="Low complexity" evidence="6">
    <location>
        <begin position="167"/>
        <end position="182"/>
    </location>
</feature>
<dbReference type="CDD" id="cd02871">
    <property type="entry name" value="GH18_chitinase_D-like"/>
    <property type="match status" value="1"/>
</dbReference>
<dbReference type="SUPFAM" id="SSF51445">
    <property type="entry name" value="(Trans)glycosidases"/>
    <property type="match status" value="1"/>
</dbReference>
<dbReference type="PROSITE" id="PS51910">
    <property type="entry name" value="GH18_2"/>
    <property type="match status" value="1"/>
</dbReference>
<protein>
    <recommendedName>
        <fullName evidence="1">chitinase</fullName>
        <ecNumber evidence="1">3.2.1.14</ecNumber>
    </recommendedName>
</protein>
<dbReference type="InterPro" id="IPR001579">
    <property type="entry name" value="Glyco_hydro_18_chit_AS"/>
</dbReference>
<dbReference type="InterPro" id="IPR050542">
    <property type="entry name" value="Glycosyl_Hydrlase18_Chitinase"/>
</dbReference>
<reference evidence="8 9" key="1">
    <citation type="submission" date="2017-06" db="EMBL/GenBank/DDBJ databases">
        <title>Cultured bacterium strain Saccharothrix yanglingensis Hhs.015.</title>
        <authorList>
            <person name="Xia Y."/>
        </authorList>
    </citation>
    <scope>NUCLEOTIDE SEQUENCE [LARGE SCALE GENOMIC DNA]</scope>
    <source>
        <strain evidence="8 9">Hhs.015</strain>
    </source>
</reference>
<dbReference type="SUPFAM" id="SSF49785">
    <property type="entry name" value="Galactose-binding domain-like"/>
    <property type="match status" value="1"/>
</dbReference>
<dbReference type="PANTHER" id="PTHR45708">
    <property type="entry name" value="ENDOCHITINASE"/>
    <property type="match status" value="1"/>
</dbReference>
<feature type="domain" description="GH18" evidence="7">
    <location>
        <begin position="191"/>
        <end position="481"/>
    </location>
</feature>
<evidence type="ECO:0000256" key="4">
    <source>
        <dbReference type="RuleBase" id="RU000489"/>
    </source>
</evidence>
<proteinExistence type="inferred from homology"/>
<dbReference type="Pfam" id="PF02018">
    <property type="entry name" value="CBM_4_9"/>
    <property type="match status" value="1"/>
</dbReference>
<dbReference type="InterPro" id="IPR011583">
    <property type="entry name" value="Chitinase_II/V-like_cat"/>
</dbReference>
<dbReference type="Gene3D" id="2.60.120.260">
    <property type="entry name" value="Galactose-binding domain-like"/>
    <property type="match status" value="1"/>
</dbReference>
<dbReference type="SMART" id="SM00636">
    <property type="entry name" value="Glyco_18"/>
    <property type="match status" value="1"/>
</dbReference>
<evidence type="ECO:0000256" key="2">
    <source>
        <dbReference type="ARBA" id="ARBA00022801"/>
    </source>
</evidence>
<keyword evidence="2 4" id="KW-0378">Hydrolase</keyword>
<evidence type="ECO:0000256" key="1">
    <source>
        <dbReference type="ARBA" id="ARBA00012729"/>
    </source>
</evidence>
<comment type="caution">
    <text evidence="8">The sequence shown here is derived from an EMBL/GenBank/DDBJ whole genome shotgun (WGS) entry which is preliminary data.</text>
</comment>
<dbReference type="InterPro" id="IPR003305">
    <property type="entry name" value="CenC_carb-bd"/>
</dbReference>
<gene>
    <name evidence="8" type="ORF">CKY47_18490</name>
</gene>
<dbReference type="EMBL" id="NSDM01000007">
    <property type="protein sequence ID" value="MDQ2585940.1"/>
    <property type="molecule type" value="Genomic_DNA"/>
</dbReference>
<evidence type="ECO:0000313" key="9">
    <source>
        <dbReference type="Proteomes" id="UP001225605"/>
    </source>
</evidence>
<organism evidence="8 9">
    <name type="scientific">Saccharothrix yanglingensis</name>
    <dbReference type="NCBI Taxonomy" id="659496"/>
    <lineage>
        <taxon>Bacteria</taxon>
        <taxon>Bacillati</taxon>
        <taxon>Actinomycetota</taxon>
        <taxon>Actinomycetes</taxon>
        <taxon>Pseudonocardiales</taxon>
        <taxon>Pseudonocardiaceae</taxon>
        <taxon>Saccharothrix</taxon>
    </lineage>
</organism>
<feature type="region of interest" description="Disordered" evidence="6">
    <location>
        <begin position="160"/>
        <end position="186"/>
    </location>
</feature>
<dbReference type="RefSeq" id="WP_306747140.1">
    <property type="nucleotide sequence ID" value="NZ_NSDM01000007.1"/>
</dbReference>
<evidence type="ECO:0000313" key="8">
    <source>
        <dbReference type="EMBL" id="MDQ2585940.1"/>
    </source>
</evidence>
<evidence type="ECO:0000256" key="6">
    <source>
        <dbReference type="SAM" id="MobiDB-lite"/>
    </source>
</evidence>
<dbReference type="Proteomes" id="UP001225605">
    <property type="component" value="Unassembled WGS sequence"/>
</dbReference>
<keyword evidence="9" id="KW-1185">Reference proteome</keyword>
<evidence type="ECO:0000259" key="7">
    <source>
        <dbReference type="PROSITE" id="PS51910"/>
    </source>
</evidence>
<dbReference type="PROSITE" id="PS01095">
    <property type="entry name" value="GH18_1"/>
    <property type="match status" value="1"/>
</dbReference>
<comment type="similarity">
    <text evidence="5">Belongs to the glycosyl hydrolase 18 family.</text>
</comment>
<keyword evidence="3 4" id="KW-0326">Glycosidase</keyword>
<dbReference type="Gene3D" id="3.20.20.80">
    <property type="entry name" value="Glycosidases"/>
    <property type="match status" value="1"/>
</dbReference>
<dbReference type="PANTHER" id="PTHR45708:SF49">
    <property type="entry name" value="ENDOCHITINASE"/>
    <property type="match status" value="1"/>
</dbReference>
<dbReference type="InterPro" id="IPR008979">
    <property type="entry name" value="Galactose-bd-like_sf"/>
</dbReference>